<keyword evidence="3 5" id="KW-1133">Transmembrane helix</keyword>
<comment type="subcellular location">
    <subcellularLocation>
        <location evidence="1">Cell membrane</location>
        <topology evidence="1">Multi-pass membrane protein</topology>
    </subcellularLocation>
</comment>
<evidence type="ECO:0000259" key="6">
    <source>
        <dbReference type="PROSITE" id="PS50850"/>
    </source>
</evidence>
<feature type="transmembrane region" description="Helical" evidence="5">
    <location>
        <begin position="319"/>
        <end position="339"/>
    </location>
</feature>
<dbReference type="InterPro" id="IPR011701">
    <property type="entry name" value="MFS"/>
</dbReference>
<organism evidence="7 8">
    <name type="scientific">Actinocorallia libanotica</name>
    <dbReference type="NCBI Taxonomy" id="46162"/>
    <lineage>
        <taxon>Bacteria</taxon>
        <taxon>Bacillati</taxon>
        <taxon>Actinomycetota</taxon>
        <taxon>Actinomycetes</taxon>
        <taxon>Streptosporangiales</taxon>
        <taxon>Thermomonosporaceae</taxon>
        <taxon>Actinocorallia</taxon>
    </lineage>
</organism>
<feature type="transmembrane region" description="Helical" evidence="5">
    <location>
        <begin position="293"/>
        <end position="312"/>
    </location>
</feature>
<reference evidence="7 8" key="1">
    <citation type="journal article" date="2019" name="Int. J. Syst. Evol. Microbiol.">
        <title>The Global Catalogue of Microorganisms (GCM) 10K type strain sequencing project: providing services to taxonomists for standard genome sequencing and annotation.</title>
        <authorList>
            <consortium name="The Broad Institute Genomics Platform"/>
            <consortium name="The Broad Institute Genome Sequencing Center for Infectious Disease"/>
            <person name="Wu L."/>
            <person name="Ma J."/>
        </authorList>
    </citation>
    <scope>NUCLEOTIDE SEQUENCE [LARGE SCALE GENOMIC DNA]</scope>
    <source>
        <strain evidence="7 8">JCM 10696</strain>
    </source>
</reference>
<keyword evidence="8" id="KW-1185">Reference proteome</keyword>
<gene>
    <name evidence="7" type="ORF">GCM10009550_58920</name>
</gene>
<feature type="transmembrane region" description="Helical" evidence="5">
    <location>
        <begin position="258"/>
        <end position="281"/>
    </location>
</feature>
<feature type="transmembrane region" description="Helical" evidence="5">
    <location>
        <begin position="97"/>
        <end position="119"/>
    </location>
</feature>
<feature type="transmembrane region" description="Helical" evidence="5">
    <location>
        <begin position="72"/>
        <end position="91"/>
    </location>
</feature>
<protein>
    <recommendedName>
        <fullName evidence="6">Major facilitator superfamily (MFS) profile domain-containing protein</fullName>
    </recommendedName>
</protein>
<dbReference type="PRINTS" id="PR01036">
    <property type="entry name" value="TCRTETB"/>
</dbReference>
<keyword evidence="4 5" id="KW-0472">Membrane</keyword>
<evidence type="ECO:0000256" key="3">
    <source>
        <dbReference type="ARBA" id="ARBA00022989"/>
    </source>
</evidence>
<dbReference type="InterPro" id="IPR036259">
    <property type="entry name" value="MFS_trans_sf"/>
</dbReference>
<feature type="transmembrane region" description="Helical" evidence="5">
    <location>
        <begin position="41"/>
        <end position="60"/>
    </location>
</feature>
<dbReference type="Pfam" id="PF07690">
    <property type="entry name" value="MFS_1"/>
    <property type="match status" value="1"/>
</dbReference>
<sequence length="454" mass="45757">MSARVLPLAAGATFLAMLDATVTNLAFPDLQRDLTGSTVSGLTWIVTLYAVAFAALLAPAGRLADLVGVRRLYRAGVGVFTLASLACALAPDLPVLLAARALQGAGAAAMVPASLAVLLHGTPPERRARAIGLWRASAAVAAAVGPSLGGVLVDAFGWRSLFFINLPLGLALLWAARALAPRHGEGRLPDLAGTVLLAGGLGAIALAVSQGEDLTRLDPLVLAALLGGIAAVAVALVRSARHPVPVLEISLWRDRAFAVTNAVSFFYGAAFFPWMLAGVLVLTRMWGYSELEAGLAMTPGALAAAAASVLMGRLATPRAAMLTGALAMLAAAVWTWLALPEEPRFLAFWLPCGLLVGAGMGALATGTAGSAALSVAPARFAGATGLNTTARQLGGALGTAVLAALLAGPRTGPETFTTVYACCAAACALALLAGLVLRTAAPSVSARTAEGVPA</sequence>
<dbReference type="SUPFAM" id="SSF103473">
    <property type="entry name" value="MFS general substrate transporter"/>
    <property type="match status" value="1"/>
</dbReference>
<feature type="transmembrane region" description="Helical" evidence="5">
    <location>
        <begin position="418"/>
        <end position="437"/>
    </location>
</feature>
<feature type="transmembrane region" description="Helical" evidence="5">
    <location>
        <begin position="131"/>
        <end position="152"/>
    </location>
</feature>
<dbReference type="PROSITE" id="PS50850">
    <property type="entry name" value="MFS"/>
    <property type="match status" value="1"/>
</dbReference>
<dbReference type="PANTHER" id="PTHR42718:SF48">
    <property type="entry name" value="CONSERVED TWO-DOMAIN MEMBRANE PROTEIN-RELATED"/>
    <property type="match status" value="1"/>
</dbReference>
<dbReference type="Proteomes" id="UP001500665">
    <property type="component" value="Unassembled WGS sequence"/>
</dbReference>
<dbReference type="InterPro" id="IPR020846">
    <property type="entry name" value="MFS_dom"/>
</dbReference>
<dbReference type="RefSeq" id="WP_344244276.1">
    <property type="nucleotide sequence ID" value="NZ_BAAAHH010000030.1"/>
</dbReference>
<keyword evidence="2 5" id="KW-0812">Transmembrane</keyword>
<evidence type="ECO:0000256" key="4">
    <source>
        <dbReference type="ARBA" id="ARBA00023136"/>
    </source>
</evidence>
<comment type="caution">
    <text evidence="7">The sequence shown here is derived from an EMBL/GenBank/DDBJ whole genome shotgun (WGS) entry which is preliminary data.</text>
</comment>
<feature type="transmembrane region" description="Helical" evidence="5">
    <location>
        <begin position="158"/>
        <end position="176"/>
    </location>
</feature>
<dbReference type="PANTHER" id="PTHR42718">
    <property type="entry name" value="MAJOR FACILITATOR SUPERFAMILY MULTIDRUG TRANSPORTER MFSC"/>
    <property type="match status" value="1"/>
</dbReference>
<evidence type="ECO:0000256" key="2">
    <source>
        <dbReference type="ARBA" id="ARBA00022692"/>
    </source>
</evidence>
<evidence type="ECO:0000256" key="1">
    <source>
        <dbReference type="ARBA" id="ARBA00004651"/>
    </source>
</evidence>
<feature type="transmembrane region" description="Helical" evidence="5">
    <location>
        <begin position="188"/>
        <end position="208"/>
    </location>
</feature>
<feature type="transmembrane region" description="Helical" evidence="5">
    <location>
        <begin position="393"/>
        <end position="412"/>
    </location>
</feature>
<evidence type="ECO:0000313" key="7">
    <source>
        <dbReference type="EMBL" id="GAA0963394.1"/>
    </source>
</evidence>
<dbReference type="Gene3D" id="1.20.1720.10">
    <property type="entry name" value="Multidrug resistance protein D"/>
    <property type="match status" value="1"/>
</dbReference>
<dbReference type="EMBL" id="BAAAHH010000030">
    <property type="protein sequence ID" value="GAA0963394.1"/>
    <property type="molecule type" value="Genomic_DNA"/>
</dbReference>
<feature type="transmembrane region" description="Helical" evidence="5">
    <location>
        <begin position="220"/>
        <end position="237"/>
    </location>
</feature>
<evidence type="ECO:0000313" key="8">
    <source>
        <dbReference type="Proteomes" id="UP001500665"/>
    </source>
</evidence>
<dbReference type="Gene3D" id="1.20.1250.20">
    <property type="entry name" value="MFS general substrate transporter like domains"/>
    <property type="match status" value="1"/>
</dbReference>
<accession>A0ABN1RTH3</accession>
<proteinExistence type="predicted"/>
<feature type="transmembrane region" description="Helical" evidence="5">
    <location>
        <begin position="345"/>
        <end position="373"/>
    </location>
</feature>
<name>A0ABN1RTH3_9ACTN</name>
<feature type="domain" description="Major facilitator superfamily (MFS) profile" evidence="6">
    <location>
        <begin position="5"/>
        <end position="442"/>
    </location>
</feature>
<dbReference type="CDD" id="cd17321">
    <property type="entry name" value="MFS_MMR_MDR_like"/>
    <property type="match status" value="1"/>
</dbReference>
<evidence type="ECO:0000256" key="5">
    <source>
        <dbReference type="SAM" id="Phobius"/>
    </source>
</evidence>